<dbReference type="PIRSF" id="PIRSF037707">
    <property type="entry name" value="MAS20_rcpt"/>
    <property type="match status" value="1"/>
</dbReference>
<feature type="transmembrane region" description="Helical" evidence="15">
    <location>
        <begin position="6"/>
        <end position="26"/>
    </location>
</feature>
<keyword evidence="3" id="KW-0813">Transport</keyword>
<dbReference type="GeneID" id="63676404"/>
<dbReference type="GO" id="GO:0030943">
    <property type="term" value="F:mitochondrion targeting sequence binding"/>
    <property type="evidence" value="ECO:0007669"/>
    <property type="project" value="TreeGrafter"/>
</dbReference>
<dbReference type="NCBIfam" id="TIGR00985">
    <property type="entry name" value="3a0801s04tom"/>
    <property type="match status" value="1"/>
</dbReference>
<evidence type="ECO:0000256" key="14">
    <source>
        <dbReference type="PIRNR" id="PIRNR037707"/>
    </source>
</evidence>
<dbReference type="InterPro" id="IPR002056">
    <property type="entry name" value="MAS20"/>
</dbReference>
<dbReference type="GO" id="GO:0005742">
    <property type="term" value="C:mitochondrial outer membrane translocase complex"/>
    <property type="evidence" value="ECO:0007669"/>
    <property type="project" value="UniProtKB-UniRule"/>
</dbReference>
<accession>A0A0C2IV54</accession>
<evidence type="ECO:0000256" key="1">
    <source>
        <dbReference type="ARBA" id="ARBA00004572"/>
    </source>
</evidence>
<dbReference type="InterPro" id="IPR023392">
    <property type="entry name" value="Tom20_dom_sf"/>
</dbReference>
<dbReference type="GO" id="GO:0006886">
    <property type="term" value="P:intracellular protein transport"/>
    <property type="evidence" value="ECO:0007669"/>
    <property type="project" value="InterPro"/>
</dbReference>
<evidence type="ECO:0000256" key="8">
    <source>
        <dbReference type="ARBA" id="ARBA00023128"/>
    </source>
</evidence>
<evidence type="ECO:0000313" key="16">
    <source>
        <dbReference type="EMBL" id="KIH93026.1"/>
    </source>
</evidence>
<comment type="subcellular location">
    <subcellularLocation>
        <location evidence="1">Mitochondrion outer membrane</location>
        <topology evidence="1">Single-pass membrane protein</topology>
    </subcellularLocation>
</comment>
<dbReference type="AlphaFoldDB" id="A0A0C2IV54"/>
<keyword evidence="16" id="KW-0675">Receptor</keyword>
<dbReference type="HOGENOM" id="CLU_090411_2_0_1"/>
<comment type="similarity">
    <text evidence="2 14">Belongs to the Tom20 family.</text>
</comment>
<keyword evidence="5 14" id="KW-1000">Mitochondrion outer membrane</keyword>
<sequence>MSQQSIIATASVAAVATGLVAYAIYFDHRRRTQPEFRRDLRRNERRQARAEKELAQQETVKQREVIKLAVGMAKAEGFPTSVEEKEAFFLDQVSKGEALGSDPSQAVESALHFYKALKVYPTPGDLIRIYDQTVSKPILDVLAEMIAVDSELNIRDMAPANPADLFPPTVGLD</sequence>
<dbReference type="GO" id="GO:0016031">
    <property type="term" value="P:tRNA import into mitochondrion"/>
    <property type="evidence" value="ECO:0007669"/>
    <property type="project" value="TreeGrafter"/>
</dbReference>
<gene>
    <name evidence="16" type="ORF">SPBR_03180</name>
</gene>
<dbReference type="PANTHER" id="PTHR12430">
    <property type="entry name" value="MITOCHONDRIAL IMPORT RECEPTOR SUBUNIT TOM20"/>
    <property type="match status" value="1"/>
</dbReference>
<dbReference type="OrthoDB" id="2154253at2759"/>
<dbReference type="GO" id="GO:0006605">
    <property type="term" value="P:protein targeting"/>
    <property type="evidence" value="ECO:0007669"/>
    <property type="project" value="InterPro"/>
</dbReference>
<dbReference type="EMBL" id="AWTV01000006">
    <property type="protein sequence ID" value="KIH93026.1"/>
    <property type="molecule type" value="Genomic_DNA"/>
</dbReference>
<dbReference type="GO" id="GO:0008320">
    <property type="term" value="F:protein transmembrane transporter activity"/>
    <property type="evidence" value="ECO:0007669"/>
    <property type="project" value="TreeGrafter"/>
</dbReference>
<evidence type="ECO:0000256" key="11">
    <source>
        <dbReference type="ARBA" id="ARBA00068548"/>
    </source>
</evidence>
<dbReference type="PANTHER" id="PTHR12430:SF0">
    <property type="entry name" value="TRANSLOCASE OF OUTER MITOCHONDRIAL MEMBRANE 20"/>
    <property type="match status" value="1"/>
</dbReference>
<dbReference type="PRINTS" id="PR00351">
    <property type="entry name" value="OM20RECEPTOR"/>
</dbReference>
<keyword evidence="8 14" id="KW-0496">Mitochondrion</keyword>
<dbReference type="RefSeq" id="XP_040621036.1">
    <property type="nucleotide sequence ID" value="XM_040761483.1"/>
</dbReference>
<dbReference type="Proteomes" id="UP000031575">
    <property type="component" value="Unassembled WGS sequence"/>
</dbReference>
<dbReference type="SUPFAM" id="SSF47157">
    <property type="entry name" value="Mitochondrial import receptor subunit Tom20"/>
    <property type="match status" value="1"/>
</dbReference>
<evidence type="ECO:0000256" key="7">
    <source>
        <dbReference type="ARBA" id="ARBA00022989"/>
    </source>
</evidence>
<evidence type="ECO:0000256" key="15">
    <source>
        <dbReference type="SAM" id="Phobius"/>
    </source>
</evidence>
<evidence type="ECO:0000256" key="9">
    <source>
        <dbReference type="ARBA" id="ARBA00023136"/>
    </source>
</evidence>
<organism evidence="16 17">
    <name type="scientific">Sporothrix brasiliensis 5110</name>
    <dbReference type="NCBI Taxonomy" id="1398154"/>
    <lineage>
        <taxon>Eukaryota</taxon>
        <taxon>Fungi</taxon>
        <taxon>Dikarya</taxon>
        <taxon>Ascomycota</taxon>
        <taxon>Pezizomycotina</taxon>
        <taxon>Sordariomycetes</taxon>
        <taxon>Sordariomycetidae</taxon>
        <taxon>Ophiostomatales</taxon>
        <taxon>Ophiostomataceae</taxon>
        <taxon>Sporothrix</taxon>
    </lineage>
</organism>
<dbReference type="VEuPathDB" id="FungiDB:SPBR_03180"/>
<keyword evidence="9 14" id="KW-0472">Membrane</keyword>
<dbReference type="Pfam" id="PF02064">
    <property type="entry name" value="MAS20"/>
    <property type="match status" value="1"/>
</dbReference>
<dbReference type="GO" id="GO:0030150">
    <property type="term" value="P:protein import into mitochondrial matrix"/>
    <property type="evidence" value="ECO:0007669"/>
    <property type="project" value="TreeGrafter"/>
</dbReference>
<evidence type="ECO:0000256" key="5">
    <source>
        <dbReference type="ARBA" id="ARBA00022787"/>
    </source>
</evidence>
<keyword evidence="17" id="KW-1185">Reference proteome</keyword>
<keyword evidence="4 15" id="KW-0812">Transmembrane</keyword>
<keyword evidence="6" id="KW-0653">Protein transport</keyword>
<evidence type="ECO:0000256" key="6">
    <source>
        <dbReference type="ARBA" id="ARBA00022927"/>
    </source>
</evidence>
<evidence type="ECO:0000313" key="17">
    <source>
        <dbReference type="Proteomes" id="UP000031575"/>
    </source>
</evidence>
<evidence type="ECO:0000256" key="10">
    <source>
        <dbReference type="ARBA" id="ARBA00042705"/>
    </source>
</evidence>
<evidence type="ECO:0000256" key="2">
    <source>
        <dbReference type="ARBA" id="ARBA00005792"/>
    </source>
</evidence>
<evidence type="ECO:0000256" key="3">
    <source>
        <dbReference type="ARBA" id="ARBA00022448"/>
    </source>
</evidence>
<comment type="caution">
    <text evidence="16">The sequence shown here is derived from an EMBL/GenBank/DDBJ whole genome shotgun (WGS) entry which is preliminary data.</text>
</comment>
<dbReference type="FunFam" id="1.20.960.10:FF:000002">
    <property type="entry name" value="Mitochondrial import receptor subunit TOM20"/>
    <property type="match status" value="1"/>
</dbReference>
<evidence type="ECO:0000256" key="13">
    <source>
        <dbReference type="ARBA" id="ARBA00080405"/>
    </source>
</evidence>
<evidence type="ECO:0000256" key="12">
    <source>
        <dbReference type="ARBA" id="ARBA00073975"/>
    </source>
</evidence>
<protein>
    <recommendedName>
        <fullName evidence="11">Mitochondrial import receptor subunit TOM20</fullName>
    </recommendedName>
    <alternativeName>
        <fullName evidence="10">Mitochondrial 20 kDa outer membrane protein</fullName>
    </alternativeName>
    <alternativeName>
        <fullName evidence="12">Mitochondrial import receptor subunit tom20</fullName>
    </alternativeName>
    <alternativeName>
        <fullName evidence="13">Translocase of outer membrane 20 kDa subunit</fullName>
    </alternativeName>
</protein>
<proteinExistence type="inferred from homology"/>
<keyword evidence="7 15" id="KW-1133">Transmembrane helix</keyword>
<dbReference type="Gene3D" id="1.20.960.10">
    <property type="entry name" value="Mitochondrial outer membrane translocase complex, subunit Tom20 domain"/>
    <property type="match status" value="1"/>
</dbReference>
<reference evidence="16 17" key="1">
    <citation type="journal article" date="2014" name="BMC Genomics">
        <title>Comparative genomics of the major fungal agents of human and animal Sporotrichosis: Sporothrix schenckii and Sporothrix brasiliensis.</title>
        <authorList>
            <person name="Teixeira M.M."/>
            <person name="de Almeida L.G."/>
            <person name="Kubitschek-Barreira P."/>
            <person name="Alves F.L."/>
            <person name="Kioshima E.S."/>
            <person name="Abadio A.K."/>
            <person name="Fernandes L."/>
            <person name="Derengowski L.S."/>
            <person name="Ferreira K.S."/>
            <person name="Souza R.C."/>
            <person name="Ruiz J.C."/>
            <person name="de Andrade N.C."/>
            <person name="Paes H.C."/>
            <person name="Nicola A.M."/>
            <person name="Albuquerque P."/>
            <person name="Gerber A.L."/>
            <person name="Martins V.P."/>
            <person name="Peconick L.D."/>
            <person name="Neto A.V."/>
            <person name="Chaucanez C.B."/>
            <person name="Silva P.A."/>
            <person name="Cunha O.L."/>
            <person name="de Oliveira F.F."/>
            <person name="dos Santos T.C."/>
            <person name="Barros A.L."/>
            <person name="Soares M.A."/>
            <person name="de Oliveira L.M."/>
            <person name="Marini M.M."/>
            <person name="Villalobos-Duno H."/>
            <person name="Cunha M.M."/>
            <person name="de Hoog S."/>
            <person name="da Silveira J.F."/>
            <person name="Henrissat B."/>
            <person name="Nino-Vega G.A."/>
            <person name="Cisalpino P.S."/>
            <person name="Mora-Montes H.M."/>
            <person name="Almeida S.R."/>
            <person name="Stajich J.E."/>
            <person name="Lopes-Bezerra L.M."/>
            <person name="Vasconcelos A.T."/>
            <person name="Felipe M.S."/>
        </authorList>
    </citation>
    <scope>NUCLEOTIDE SEQUENCE [LARGE SCALE GENOMIC DNA]</scope>
    <source>
        <strain evidence="16 17">5110</strain>
    </source>
</reference>
<name>A0A0C2IV54_9PEZI</name>
<evidence type="ECO:0000256" key="4">
    <source>
        <dbReference type="ARBA" id="ARBA00022692"/>
    </source>
</evidence>